<protein>
    <submittedName>
        <fullName evidence="1">PD-(D/E)XK nuclease family transposase</fullName>
    </submittedName>
</protein>
<dbReference type="EMBL" id="CYZI01000072">
    <property type="protein sequence ID" value="CUP54256.1"/>
    <property type="molecule type" value="Genomic_DNA"/>
</dbReference>
<evidence type="ECO:0000313" key="1">
    <source>
        <dbReference type="EMBL" id="CUP54256.1"/>
    </source>
</evidence>
<sequence>MVGILNFSFDETDNEYFHHEVKLVDLHTHKVFYDKLAFIYLEMPKFSKPEEELETMFDKWLFVLRNLSSLLERPRALQERVFNRLFEAAEIAKFSRKELSEYWESLKNFRDWYSVMKTQLKKGREEGRKAGLEKGRREMQWMNACKMKEDGMSIEMTARYSGLSEDELRELFL</sequence>
<name>A0A174P373_PHOVU</name>
<dbReference type="PANTHER" id="PTHR41317:SF1">
    <property type="entry name" value="PD-(D_E)XK NUCLEASE FAMILY TRANSPOSASE"/>
    <property type="match status" value="1"/>
</dbReference>
<dbReference type="Proteomes" id="UP000095333">
    <property type="component" value="Unassembled WGS sequence"/>
</dbReference>
<evidence type="ECO:0000313" key="2">
    <source>
        <dbReference type="Proteomes" id="UP000095333"/>
    </source>
</evidence>
<accession>A0A174P373</accession>
<reference evidence="1 2" key="1">
    <citation type="submission" date="2015-09" db="EMBL/GenBank/DDBJ databases">
        <authorList>
            <consortium name="Pathogen Informatics"/>
        </authorList>
    </citation>
    <scope>NUCLEOTIDE SEQUENCE [LARGE SCALE GENOMIC DNA]</scope>
    <source>
        <strain evidence="1 2">2789STDY5834842</strain>
    </source>
</reference>
<organism evidence="1 2">
    <name type="scientific">Phocaeicola vulgatus</name>
    <name type="common">Bacteroides vulgatus</name>
    <dbReference type="NCBI Taxonomy" id="821"/>
    <lineage>
        <taxon>Bacteria</taxon>
        <taxon>Pseudomonadati</taxon>
        <taxon>Bacteroidota</taxon>
        <taxon>Bacteroidia</taxon>
        <taxon>Bacteroidales</taxon>
        <taxon>Bacteroidaceae</taxon>
        <taxon>Phocaeicola</taxon>
    </lineage>
</organism>
<proteinExistence type="predicted"/>
<dbReference type="Pfam" id="PF12784">
    <property type="entry name" value="PDDEXK_2"/>
    <property type="match status" value="1"/>
</dbReference>
<dbReference type="PANTHER" id="PTHR41317">
    <property type="entry name" value="PD-(D_E)XK NUCLEASE FAMILY TRANSPOSASE"/>
    <property type="match status" value="1"/>
</dbReference>
<gene>
    <name evidence="1" type="ORF">ERS852457_04291</name>
</gene>
<dbReference type="AlphaFoldDB" id="A0A174P373"/>